<dbReference type="PANTHER" id="PTHR14319:SF3">
    <property type="entry name" value="TRANSMEMBRANE PROTEIN-LIKE PROTEIN"/>
    <property type="match status" value="1"/>
</dbReference>
<keyword evidence="4 7" id="KW-0812">Transmembrane</keyword>
<dbReference type="PANTHER" id="PTHR14319">
    <property type="entry name" value="FIVE-SPAN TRANSMEMBRANE PROTEIN M83"/>
    <property type="match status" value="1"/>
</dbReference>
<sequence length="838" mass="93261">MNYLFKLPLRITPNMAESSILCLVSSLILSLFTLFSWFFGHCNSVEQLGGYDTFTISSFKYPETQIRPFDMRYVRVDLPPWFSSMSISLKSSVDLDIESIERVPKSMLPMICFRDGSLPLPDVSNTSFKALVALSNGSFDGLKVLQNTEQCYPVPKNMTIKLTNEQISAGVLYFGLFNGVGPTRTQSKMIVRGPAYSFAANISVEGCTTSTMQGQYCNQTVDLLSCGRSGSYNSSGNLSVSGFHNQSMVSCRNNFDTSCHGAGEMKIYSLEILRMAELLTISVKNVRLRPLNSSGNSSGIDVMCFARYGAMPSATLHDYSGNLNKSPLVIHSPKVGRLYISILPLNLSKEIGLAQGNASTVCYSLELQALECPLGKAGPACSSERYMLQTVLRKDSTPFESYYLPDGQKVMSDAANFLLEPLLSNYTYGEGVIDIWTYFLLDVPRGAAGGNLHVRLTSDRKINYEIYARNGGLPSLDNWDYYYVNKTSSSHGSMFFVLYHSSEEKVDFYILYVREGIWNIALRHLYNPGGTSDGQATMSISLERCPKRCSYHGDCRSALDASGLTSYRYYLCACDRNHGGFDCSIQIVSHQGHIWQSIALIASNGAAVLPAFWALRQKAFAEWVLFTASGISSGLYHACDVGTWCALSFGVLQFMDFWLSFMAVVSTFVYLTTIDEVFKRTIHTVVAILTALMAITKATRSSNIILVMGIGALGLFVGWLIEFSTKYRSLSFSMGLCLNRLERWQIRDWLQNLVKTVLKRFRWGFVLAGFTALAMAAISWKLETSQNYWIWHSVWHVTVYSSSFFFLCSKVTAINSGNEGPSTGNYQLTRQDSISRGA</sequence>
<keyword evidence="6 7" id="KW-0472">Membrane</keyword>
<evidence type="ECO:0000313" key="9">
    <source>
        <dbReference type="Proteomes" id="UP000504621"/>
    </source>
</evidence>
<evidence type="ECO:0000256" key="6">
    <source>
        <dbReference type="ARBA" id="ARBA00023136"/>
    </source>
</evidence>
<gene>
    <name evidence="10" type="primary">LOC110413566</name>
</gene>
<dbReference type="InterPro" id="IPR000742">
    <property type="entry name" value="EGF"/>
</dbReference>
<evidence type="ECO:0000256" key="2">
    <source>
        <dbReference type="ARBA" id="ARBA00005542"/>
    </source>
</evidence>
<dbReference type="InterPro" id="IPR021910">
    <property type="entry name" value="NGX6/PGAP6/MYMK"/>
</dbReference>
<feature type="transmembrane region" description="Helical" evidence="7">
    <location>
        <begin position="20"/>
        <end position="39"/>
    </location>
</feature>
<proteinExistence type="inferred from homology"/>
<protein>
    <submittedName>
        <fullName evidence="10">Uncharacterized protein LOC110413566</fullName>
    </submittedName>
</protein>
<dbReference type="OrthoDB" id="69646at2759"/>
<feature type="transmembrane region" description="Helical" evidence="7">
    <location>
        <begin position="594"/>
        <end position="613"/>
    </location>
</feature>
<feature type="transmembrane region" description="Helical" evidence="7">
    <location>
        <begin position="763"/>
        <end position="782"/>
    </location>
</feature>
<dbReference type="GeneID" id="110413566"/>
<keyword evidence="3" id="KW-1003">Cell membrane</keyword>
<feature type="transmembrane region" description="Helical" evidence="7">
    <location>
        <begin position="657"/>
        <end position="674"/>
    </location>
</feature>
<reference evidence="10" key="1">
    <citation type="submission" date="2025-08" db="UniProtKB">
        <authorList>
            <consortium name="RefSeq"/>
        </authorList>
    </citation>
    <scope>IDENTIFICATION</scope>
    <source>
        <tissue evidence="10">Leaf</tissue>
    </source>
</reference>
<evidence type="ECO:0000256" key="1">
    <source>
        <dbReference type="ARBA" id="ARBA00004651"/>
    </source>
</evidence>
<feature type="transmembrane region" description="Helical" evidence="7">
    <location>
        <begin position="704"/>
        <end position="721"/>
    </location>
</feature>
<evidence type="ECO:0000256" key="4">
    <source>
        <dbReference type="ARBA" id="ARBA00022692"/>
    </source>
</evidence>
<evidence type="ECO:0000256" key="5">
    <source>
        <dbReference type="ARBA" id="ARBA00022989"/>
    </source>
</evidence>
<evidence type="ECO:0000259" key="8">
    <source>
        <dbReference type="PROSITE" id="PS00022"/>
    </source>
</evidence>
<evidence type="ECO:0000256" key="7">
    <source>
        <dbReference type="SAM" id="Phobius"/>
    </source>
</evidence>
<name>A0A6J0ZZD9_9ROSI</name>
<comment type="similarity">
    <text evidence="2">Belongs to the TMEM8 family.</text>
</comment>
<organism evidence="9 10">
    <name type="scientific">Herrania umbratica</name>
    <dbReference type="NCBI Taxonomy" id="108875"/>
    <lineage>
        <taxon>Eukaryota</taxon>
        <taxon>Viridiplantae</taxon>
        <taxon>Streptophyta</taxon>
        <taxon>Embryophyta</taxon>
        <taxon>Tracheophyta</taxon>
        <taxon>Spermatophyta</taxon>
        <taxon>Magnoliopsida</taxon>
        <taxon>eudicotyledons</taxon>
        <taxon>Gunneridae</taxon>
        <taxon>Pentapetalae</taxon>
        <taxon>rosids</taxon>
        <taxon>malvids</taxon>
        <taxon>Malvales</taxon>
        <taxon>Malvaceae</taxon>
        <taxon>Byttnerioideae</taxon>
        <taxon>Herrania</taxon>
    </lineage>
</organism>
<dbReference type="PROSITE" id="PS00022">
    <property type="entry name" value="EGF_1"/>
    <property type="match status" value="1"/>
</dbReference>
<feature type="domain" description="EGF-like" evidence="8">
    <location>
        <begin position="572"/>
        <end position="583"/>
    </location>
</feature>
<evidence type="ECO:0000256" key="3">
    <source>
        <dbReference type="ARBA" id="ARBA00022475"/>
    </source>
</evidence>
<dbReference type="AlphaFoldDB" id="A0A6J0ZZD9"/>
<dbReference type="Pfam" id="PF12036">
    <property type="entry name" value="DUF3522"/>
    <property type="match status" value="1"/>
</dbReference>
<keyword evidence="9" id="KW-1185">Reference proteome</keyword>
<evidence type="ECO:0000313" key="10">
    <source>
        <dbReference type="RefSeq" id="XP_021280098.1"/>
    </source>
</evidence>
<keyword evidence="5 7" id="KW-1133">Transmembrane helix</keyword>
<accession>A0A6J0ZZD9</accession>
<comment type="subcellular location">
    <subcellularLocation>
        <location evidence="1">Cell membrane</location>
        <topology evidence="1">Multi-pass membrane protein</topology>
    </subcellularLocation>
</comment>
<dbReference type="RefSeq" id="XP_021280098.1">
    <property type="nucleotide sequence ID" value="XM_021424423.1"/>
</dbReference>
<dbReference type="Proteomes" id="UP000504621">
    <property type="component" value="Unplaced"/>
</dbReference>
<feature type="transmembrane region" description="Helical" evidence="7">
    <location>
        <begin position="620"/>
        <end position="637"/>
    </location>
</feature>
<dbReference type="GO" id="GO:0005886">
    <property type="term" value="C:plasma membrane"/>
    <property type="evidence" value="ECO:0007669"/>
    <property type="project" value="UniProtKB-SubCell"/>
</dbReference>